<dbReference type="KEGG" id="sphv:F9278_32360"/>
<sequence length="279" mass="31119">MTIGNGLPERLPAILAEAFGAQLAEIDVSEASELEDRNWDATLTCEYEHLTGDLNWSLSVYAGDEVTHQPSDEQLALHFARCLSAPVFFEWDGALPWIRKVALPSGTTTLARVLQSDCSGSDASVESAEAPIAAFPHLSVQRFPEVVRAFNIQTPLTDSARLTEPDEKPVSIRALLGNWERLCVRLRSGWPPDGWYSADLYQEDLEFRDQLDSAVSELSETERKAAEAAVRELDAVYRDLTVDDQGLALTTAVKHEVGDLNGRAWYWHRRPTELPWARV</sequence>
<dbReference type="Proteomes" id="UP000327294">
    <property type="component" value="Chromosome"/>
</dbReference>
<dbReference type="AlphaFoldDB" id="A0A5P8KB80"/>
<evidence type="ECO:0000313" key="2">
    <source>
        <dbReference type="Proteomes" id="UP000327294"/>
    </source>
</evidence>
<organism evidence="1 2">
    <name type="scientific">Streptomyces phaeolivaceus</name>
    <dbReference type="NCBI Taxonomy" id="2653200"/>
    <lineage>
        <taxon>Bacteria</taxon>
        <taxon>Bacillati</taxon>
        <taxon>Actinomycetota</taxon>
        <taxon>Actinomycetes</taxon>
        <taxon>Kitasatosporales</taxon>
        <taxon>Streptomycetaceae</taxon>
        <taxon>Streptomyces</taxon>
    </lineage>
</organism>
<accession>A0A5P8KB80</accession>
<reference evidence="1 2" key="1">
    <citation type="submission" date="2019-10" db="EMBL/GenBank/DDBJ databases">
        <title>Streptomyces sp. strain GY16 isolated from leaves of Broussonetia papyrifera.</title>
        <authorList>
            <person name="Mo P."/>
        </authorList>
    </citation>
    <scope>NUCLEOTIDE SEQUENCE [LARGE SCALE GENOMIC DNA]</scope>
    <source>
        <strain evidence="1 2">GY16</strain>
    </source>
</reference>
<gene>
    <name evidence="1" type="ORF">F9278_32360</name>
</gene>
<keyword evidence="2" id="KW-1185">Reference proteome</keyword>
<evidence type="ECO:0000313" key="1">
    <source>
        <dbReference type="EMBL" id="QFR00073.1"/>
    </source>
</evidence>
<dbReference type="EMBL" id="CP045096">
    <property type="protein sequence ID" value="QFR00073.1"/>
    <property type="molecule type" value="Genomic_DNA"/>
</dbReference>
<dbReference type="RefSeq" id="WP_193241724.1">
    <property type="nucleotide sequence ID" value="NZ_CP045096.1"/>
</dbReference>
<proteinExistence type="predicted"/>
<name>A0A5P8KB80_9ACTN</name>
<protein>
    <submittedName>
        <fullName evidence="1">Uncharacterized protein</fullName>
    </submittedName>
</protein>